<feature type="transmembrane region" description="Helical" evidence="2">
    <location>
        <begin position="218"/>
        <end position="238"/>
    </location>
</feature>
<feature type="transmembrane region" description="Helical" evidence="2">
    <location>
        <begin position="321"/>
        <end position="349"/>
    </location>
</feature>
<keyword evidence="2" id="KW-0472">Membrane</keyword>
<dbReference type="PATRIC" id="fig|446692.3.peg.1131"/>
<dbReference type="AlphaFoldDB" id="A0A0U5ERU1"/>
<dbReference type="GO" id="GO:0005548">
    <property type="term" value="F:phospholipid transporter activity"/>
    <property type="evidence" value="ECO:0007669"/>
    <property type="project" value="TreeGrafter"/>
</dbReference>
<evidence type="ECO:0000256" key="1">
    <source>
        <dbReference type="SAM" id="MobiDB-lite"/>
    </source>
</evidence>
<sequence>MQGGRLKYPDHFSRPAARAGRTGQPCHRAVMLPHTMTDHSNASSSSASQTPRAAPHWDLDMHTGTPCLHVQGDWTVQNGGMAPFPTDGLNQTHQGQTLQIDTTGLQQWDSAFITFLWDVKQAAGHAGLTFDPTHLPEPAQRLLALLPEQPAAKPAGPGPKPPLLERVGDITLNTLTETGTVAELAEETTKGALKTVTGKSGMRLKDLATDIWNAGPSALLIVGVVNFLVGAILAFVGLVELRRFAAEIYVANLVGIACAREISAIMTAIIMAGRTGGAYAARISTMLGNEEIDALQVFGIPVSTYILLPSILSLALMMPLLYLYGTLIAILGGFVVAMSMMSVSAIGYWTTTFDGVALHEFVFGFVKSFFFASFIALAACRVGLKAGRSAADVGIAATRAVVIGIVGIIAMDAVFAVIANALDI</sequence>
<evidence type="ECO:0008006" key="5">
    <source>
        <dbReference type="Google" id="ProtNLM"/>
    </source>
</evidence>
<name>A0A0U5ERU1_9PROT</name>
<dbReference type="GO" id="GO:0043190">
    <property type="term" value="C:ATP-binding cassette (ABC) transporter complex"/>
    <property type="evidence" value="ECO:0007669"/>
    <property type="project" value="InterPro"/>
</dbReference>
<evidence type="ECO:0000256" key="2">
    <source>
        <dbReference type="SAM" id="Phobius"/>
    </source>
</evidence>
<keyword evidence="2" id="KW-0812">Transmembrane</keyword>
<accession>A0A0U5ERU1</accession>
<dbReference type="KEGG" id="asz:ASN_1131"/>
<evidence type="ECO:0000313" key="3">
    <source>
        <dbReference type="EMBL" id="CEF40508.1"/>
    </source>
</evidence>
<gene>
    <name evidence="3" type="ORF">ASN_1131</name>
</gene>
<feature type="transmembrane region" description="Helical" evidence="2">
    <location>
        <begin position="361"/>
        <end position="384"/>
    </location>
</feature>
<dbReference type="Pfam" id="PF02405">
    <property type="entry name" value="MlaE"/>
    <property type="match status" value="1"/>
</dbReference>
<keyword evidence="4" id="KW-1185">Reference proteome</keyword>
<evidence type="ECO:0000313" key="4">
    <source>
        <dbReference type="Proteomes" id="UP000056109"/>
    </source>
</evidence>
<reference evidence="4" key="1">
    <citation type="submission" date="2014-09" db="EMBL/GenBank/DDBJ databases">
        <authorList>
            <person name="Illeghems K.G."/>
        </authorList>
    </citation>
    <scope>NUCLEOTIDE SEQUENCE [LARGE SCALE GENOMIC DNA]</scope>
    <source>
        <strain evidence="4">108B</strain>
    </source>
</reference>
<feature type="transmembrane region" description="Helical" evidence="2">
    <location>
        <begin position="396"/>
        <end position="422"/>
    </location>
</feature>
<dbReference type="PANTHER" id="PTHR30188">
    <property type="entry name" value="ABC TRANSPORTER PERMEASE PROTEIN-RELATED"/>
    <property type="match status" value="1"/>
</dbReference>
<dbReference type="PANTHER" id="PTHR30188:SF3">
    <property type="entry name" value="ABC TRANSPORTER PERMEASE"/>
    <property type="match status" value="1"/>
</dbReference>
<proteinExistence type="predicted"/>
<keyword evidence="2" id="KW-1133">Transmembrane helix</keyword>
<feature type="region of interest" description="Disordered" evidence="1">
    <location>
        <begin position="1"/>
        <end position="24"/>
    </location>
</feature>
<dbReference type="InterPro" id="IPR030802">
    <property type="entry name" value="Permease_MalE"/>
</dbReference>
<feature type="transmembrane region" description="Helical" evidence="2">
    <location>
        <begin position="294"/>
        <end position="314"/>
    </location>
</feature>
<feature type="transmembrane region" description="Helical" evidence="2">
    <location>
        <begin position="250"/>
        <end position="274"/>
    </location>
</feature>
<organism evidence="3 4">
    <name type="scientific">Acetobacter senegalensis</name>
    <dbReference type="NCBI Taxonomy" id="446692"/>
    <lineage>
        <taxon>Bacteria</taxon>
        <taxon>Pseudomonadati</taxon>
        <taxon>Pseudomonadota</taxon>
        <taxon>Alphaproteobacteria</taxon>
        <taxon>Acetobacterales</taxon>
        <taxon>Acetobacteraceae</taxon>
        <taxon>Acetobacter</taxon>
    </lineage>
</organism>
<protein>
    <recommendedName>
        <fullName evidence="5">ABC transporter permease</fullName>
    </recommendedName>
</protein>
<feature type="region of interest" description="Disordered" evidence="1">
    <location>
        <begin position="37"/>
        <end position="56"/>
    </location>
</feature>
<dbReference type="Proteomes" id="UP000056109">
    <property type="component" value="Chromosome I"/>
</dbReference>
<dbReference type="EMBL" id="LN606600">
    <property type="protein sequence ID" value="CEF40508.1"/>
    <property type="molecule type" value="Genomic_DNA"/>
</dbReference>